<reference evidence="1" key="1">
    <citation type="submission" date="2021-01" db="EMBL/GenBank/DDBJ databases">
        <title>Genome public.</title>
        <authorList>
            <person name="Liu C."/>
            <person name="Sun Q."/>
        </authorList>
    </citation>
    <scope>NUCLEOTIDE SEQUENCE</scope>
    <source>
        <strain evidence="1">M6</strain>
    </source>
</reference>
<accession>A0A934WR49</accession>
<protein>
    <recommendedName>
        <fullName evidence="3">Ribbon-helix-helix protein, CopG family</fullName>
    </recommendedName>
</protein>
<comment type="caution">
    <text evidence="1">The sequence shown here is derived from an EMBL/GenBank/DDBJ whole genome shotgun (WGS) entry which is preliminary data.</text>
</comment>
<evidence type="ECO:0000313" key="2">
    <source>
        <dbReference type="Proteomes" id="UP000633365"/>
    </source>
</evidence>
<dbReference type="AlphaFoldDB" id="A0A934WR49"/>
<sequence>MKKNRFNTYLDEDLSKKMTAAMELSDASSESEFIRNAVEFYIGYIFSEKSADYLSPIITDTMKEIQYSYEQRVSEMLFKTAVELSKINHVLADSFKIPRSYLEGLTAQTAREVAENNGIIHLEQYVNGGDHHAEADH</sequence>
<dbReference type="RefSeq" id="WP_201427009.1">
    <property type="nucleotide sequence ID" value="NZ_JAEQMG010000040.1"/>
</dbReference>
<dbReference type="Proteomes" id="UP000633365">
    <property type="component" value="Unassembled WGS sequence"/>
</dbReference>
<evidence type="ECO:0008006" key="3">
    <source>
        <dbReference type="Google" id="ProtNLM"/>
    </source>
</evidence>
<gene>
    <name evidence="1" type="ORF">JKK62_03430</name>
</gene>
<organism evidence="1 2">
    <name type="scientific">Ruminococcus difficilis</name>
    <dbReference type="NCBI Taxonomy" id="2763069"/>
    <lineage>
        <taxon>Bacteria</taxon>
        <taxon>Bacillati</taxon>
        <taxon>Bacillota</taxon>
        <taxon>Clostridia</taxon>
        <taxon>Eubacteriales</taxon>
        <taxon>Oscillospiraceae</taxon>
        <taxon>Ruminococcus</taxon>
    </lineage>
</organism>
<proteinExistence type="predicted"/>
<keyword evidence="2" id="KW-1185">Reference proteome</keyword>
<dbReference type="EMBL" id="JAEQMG010000040">
    <property type="protein sequence ID" value="MBK6087712.1"/>
    <property type="molecule type" value="Genomic_DNA"/>
</dbReference>
<name>A0A934WR49_9FIRM</name>
<evidence type="ECO:0000313" key="1">
    <source>
        <dbReference type="EMBL" id="MBK6087712.1"/>
    </source>
</evidence>